<evidence type="ECO:0000313" key="3">
    <source>
        <dbReference type="EMBL" id="MXP63777.1"/>
    </source>
</evidence>
<dbReference type="EMBL" id="SNVJ01000007">
    <property type="protein sequence ID" value="MXP63777.1"/>
    <property type="molecule type" value="Genomic_DNA"/>
</dbReference>
<proteinExistence type="predicted"/>
<feature type="chain" id="PRO_5032584581" description="PepSY domain-containing protein" evidence="1">
    <location>
        <begin position="23"/>
        <end position="150"/>
    </location>
</feature>
<feature type="domain" description="PepSY" evidence="2">
    <location>
        <begin position="8"/>
        <end position="81"/>
    </location>
</feature>
<gene>
    <name evidence="3" type="ORF">E0493_10495</name>
</gene>
<dbReference type="RefSeq" id="WP_160936896.1">
    <property type="nucleotide sequence ID" value="NZ_SNVJ01000007.1"/>
</dbReference>
<name>A0A845BEL5_9PROT</name>
<dbReference type="Proteomes" id="UP000460715">
    <property type="component" value="Unassembled WGS sequence"/>
</dbReference>
<evidence type="ECO:0000256" key="1">
    <source>
        <dbReference type="SAM" id="SignalP"/>
    </source>
</evidence>
<dbReference type="OrthoDB" id="7933638at2"/>
<dbReference type="Pfam" id="PF13670">
    <property type="entry name" value="PepSY_2"/>
    <property type="match status" value="1"/>
</dbReference>
<dbReference type="AlphaFoldDB" id="A0A845BEL5"/>
<organism evidence="3 4">
    <name type="scientific">Teichococcus coralli</name>
    <dbReference type="NCBI Taxonomy" id="2545983"/>
    <lineage>
        <taxon>Bacteria</taxon>
        <taxon>Pseudomonadati</taxon>
        <taxon>Pseudomonadota</taxon>
        <taxon>Alphaproteobacteria</taxon>
        <taxon>Acetobacterales</taxon>
        <taxon>Roseomonadaceae</taxon>
        <taxon>Roseomonas</taxon>
    </lineage>
</organism>
<reference evidence="3 4" key="1">
    <citation type="submission" date="2019-03" db="EMBL/GenBank/DDBJ databases">
        <title>Roseomonas sp. a novel Roseomonas species isolated from Sea whip Gorgonian.</title>
        <authorList>
            <person name="Li F."/>
            <person name="Pan X."/>
            <person name="Huang S."/>
            <person name="Li Z."/>
            <person name="Meng B."/>
        </authorList>
    </citation>
    <scope>NUCLEOTIDE SEQUENCE [LARGE SCALE GENOMIC DNA]</scope>
    <source>
        <strain evidence="3 4">M0104</strain>
    </source>
</reference>
<feature type="signal peptide" evidence="1">
    <location>
        <begin position="1"/>
        <end position="22"/>
    </location>
</feature>
<protein>
    <recommendedName>
        <fullName evidence="2">PepSY domain-containing protein</fullName>
    </recommendedName>
</protein>
<dbReference type="InterPro" id="IPR025711">
    <property type="entry name" value="PepSY"/>
</dbReference>
<accession>A0A845BEL5</accession>
<sequence>MTPRLAASALALALLAAIPALARAPSADERTRVESALRAQGFVGWGKIGMDDGLWEVEDASRGNNDARDIRLTPDDLTVIATGEGDRSATEQERAAIGQALRGQGFTGFQSVSLEEGVWEVDDARAADGTLYDLTLERHSFRILHRDKDN</sequence>
<evidence type="ECO:0000259" key="2">
    <source>
        <dbReference type="Pfam" id="PF13670"/>
    </source>
</evidence>
<evidence type="ECO:0000313" key="4">
    <source>
        <dbReference type="Proteomes" id="UP000460715"/>
    </source>
</evidence>
<comment type="caution">
    <text evidence="3">The sequence shown here is derived from an EMBL/GenBank/DDBJ whole genome shotgun (WGS) entry which is preliminary data.</text>
</comment>
<keyword evidence="4" id="KW-1185">Reference proteome</keyword>
<keyword evidence="1" id="KW-0732">Signal</keyword>